<evidence type="ECO:0000313" key="1">
    <source>
        <dbReference type="EMBL" id="JAE34187.1"/>
    </source>
</evidence>
<proteinExistence type="predicted"/>
<protein>
    <submittedName>
        <fullName evidence="1">Uncharacterized protein</fullName>
    </submittedName>
</protein>
<sequence length="114" mass="12434">MLPVVLPMARGVLFPVALLEEASAFEVCLQPLFLFSSLLLLLKFSSVRVSMVFLFPLQLLLVSVSCPCDVSCFVSWACLTHPLHPVMSALPGSDSLLDVHCYSQSCALDAHCCF</sequence>
<organism evidence="1">
    <name type="scientific">Arundo donax</name>
    <name type="common">Giant reed</name>
    <name type="synonym">Donax arundinaceus</name>
    <dbReference type="NCBI Taxonomy" id="35708"/>
    <lineage>
        <taxon>Eukaryota</taxon>
        <taxon>Viridiplantae</taxon>
        <taxon>Streptophyta</taxon>
        <taxon>Embryophyta</taxon>
        <taxon>Tracheophyta</taxon>
        <taxon>Spermatophyta</taxon>
        <taxon>Magnoliopsida</taxon>
        <taxon>Liliopsida</taxon>
        <taxon>Poales</taxon>
        <taxon>Poaceae</taxon>
        <taxon>PACMAD clade</taxon>
        <taxon>Arundinoideae</taxon>
        <taxon>Arundineae</taxon>
        <taxon>Arundo</taxon>
    </lineage>
</organism>
<dbReference type="EMBL" id="GBRH01163709">
    <property type="protein sequence ID" value="JAE34187.1"/>
    <property type="molecule type" value="Transcribed_RNA"/>
</dbReference>
<accession>A0A0A9HBS0</accession>
<reference evidence="1" key="1">
    <citation type="submission" date="2014-09" db="EMBL/GenBank/DDBJ databases">
        <authorList>
            <person name="Magalhaes I.L.F."/>
            <person name="Oliveira U."/>
            <person name="Santos F.R."/>
            <person name="Vidigal T.H.D.A."/>
            <person name="Brescovit A.D."/>
            <person name="Santos A.J."/>
        </authorList>
    </citation>
    <scope>NUCLEOTIDE SEQUENCE</scope>
    <source>
        <tissue evidence="1">Shoot tissue taken approximately 20 cm above the soil surface</tissue>
    </source>
</reference>
<name>A0A0A9HBS0_ARUDO</name>
<dbReference type="AlphaFoldDB" id="A0A0A9HBS0"/>
<reference evidence="1" key="2">
    <citation type="journal article" date="2015" name="Data Brief">
        <title>Shoot transcriptome of the giant reed, Arundo donax.</title>
        <authorList>
            <person name="Barrero R.A."/>
            <person name="Guerrero F.D."/>
            <person name="Moolhuijzen P."/>
            <person name="Goolsby J.A."/>
            <person name="Tidwell J."/>
            <person name="Bellgard S.E."/>
            <person name="Bellgard M.I."/>
        </authorList>
    </citation>
    <scope>NUCLEOTIDE SEQUENCE</scope>
    <source>
        <tissue evidence="1">Shoot tissue taken approximately 20 cm above the soil surface</tissue>
    </source>
</reference>